<evidence type="ECO:0000313" key="1">
    <source>
        <dbReference type="EMBL" id="CDW50544.1"/>
    </source>
</evidence>
<sequence length="70" mass="8412">MRSYYISPLQSEPVIKYLLPVPVYRPEARRDKSFKEKGKMKLDSRWHEVIEQNRNILGLNQLIITLLIER</sequence>
<organism evidence="1">
    <name type="scientific">Lepeophtheirus salmonis</name>
    <name type="common">Salmon louse</name>
    <name type="synonym">Caligus salmonis</name>
    <dbReference type="NCBI Taxonomy" id="72036"/>
    <lineage>
        <taxon>Eukaryota</taxon>
        <taxon>Metazoa</taxon>
        <taxon>Ecdysozoa</taxon>
        <taxon>Arthropoda</taxon>
        <taxon>Crustacea</taxon>
        <taxon>Multicrustacea</taxon>
        <taxon>Hexanauplia</taxon>
        <taxon>Copepoda</taxon>
        <taxon>Siphonostomatoida</taxon>
        <taxon>Caligidae</taxon>
        <taxon>Lepeophtheirus</taxon>
    </lineage>
</organism>
<dbReference type="AlphaFoldDB" id="A0A0K2VJB0"/>
<accession>A0A0K2VJB0</accession>
<protein>
    <submittedName>
        <fullName evidence="1">Uncharacterized protein</fullName>
    </submittedName>
</protein>
<proteinExistence type="predicted"/>
<dbReference type="EMBL" id="HACA01033183">
    <property type="protein sequence ID" value="CDW50544.1"/>
    <property type="molecule type" value="Transcribed_RNA"/>
</dbReference>
<name>A0A0K2VJB0_LEPSM</name>
<reference evidence="1" key="1">
    <citation type="submission" date="2014-05" db="EMBL/GenBank/DDBJ databases">
        <authorList>
            <person name="Chronopoulou M."/>
        </authorList>
    </citation>
    <scope>NUCLEOTIDE SEQUENCE</scope>
    <source>
        <tissue evidence="1">Whole organism</tissue>
    </source>
</reference>